<evidence type="ECO:0000256" key="2">
    <source>
        <dbReference type="ARBA" id="ARBA00022526"/>
    </source>
</evidence>
<evidence type="ECO:0000259" key="7">
    <source>
        <dbReference type="Pfam" id="PF00479"/>
    </source>
</evidence>
<dbReference type="GO" id="GO:0004345">
    <property type="term" value="F:glucose-6-phosphate dehydrogenase activity"/>
    <property type="evidence" value="ECO:0007669"/>
    <property type="project" value="UniProtKB-UniRule"/>
</dbReference>
<dbReference type="InterPro" id="IPR022674">
    <property type="entry name" value="G6P_DH_NAD-bd"/>
</dbReference>
<evidence type="ECO:0000259" key="8">
    <source>
        <dbReference type="Pfam" id="PF02781"/>
    </source>
</evidence>
<comment type="pathway">
    <text evidence="1 6">Carbohydrate degradation; pentose phosphate pathway; D-ribulose 5-phosphate from D-glucose 6-phosphate (oxidative stage): step 1/3.</text>
</comment>
<dbReference type="EC" id="1.1.1.49" evidence="6"/>
<feature type="binding site" evidence="6">
    <location>
        <position position="178"/>
    </location>
    <ligand>
        <name>substrate</name>
    </ligand>
</feature>
<comment type="similarity">
    <text evidence="6">Belongs to the glucose-6-phosphate dehydrogenase family.</text>
</comment>
<dbReference type="EMBL" id="PEML01000199">
    <property type="protein sequence ID" value="RTI07199.1"/>
    <property type="molecule type" value="Genomic_DNA"/>
</dbReference>
<dbReference type="Gene3D" id="3.40.50.720">
    <property type="entry name" value="NAD(P)-binding Rossmann-like Domain"/>
    <property type="match status" value="1"/>
</dbReference>
<dbReference type="Pfam" id="PF02781">
    <property type="entry name" value="G6PD_C"/>
    <property type="match status" value="1"/>
</dbReference>
<dbReference type="Proteomes" id="UP000288051">
    <property type="component" value="Unassembled WGS sequence"/>
</dbReference>
<feature type="binding site" evidence="6">
    <location>
        <position position="216"/>
    </location>
    <ligand>
        <name>substrate</name>
    </ligand>
</feature>
<evidence type="ECO:0000313" key="13">
    <source>
        <dbReference type="Proteomes" id="UP000287962"/>
    </source>
</evidence>
<evidence type="ECO:0000313" key="10">
    <source>
        <dbReference type="EMBL" id="RTI04999.1"/>
    </source>
</evidence>
<evidence type="ECO:0000256" key="4">
    <source>
        <dbReference type="ARBA" id="ARBA00023002"/>
    </source>
</evidence>
<dbReference type="SUPFAM" id="SSF55347">
    <property type="entry name" value="Glyceraldehyde-3-phosphate dehydrogenase-like, C-terminal domain"/>
    <property type="match status" value="1"/>
</dbReference>
<feature type="domain" description="Glucose-6-phosphate dehydrogenase NAD-binding" evidence="7">
    <location>
        <begin position="19"/>
        <end position="187"/>
    </location>
</feature>
<accession>A0A430ULP4</accession>
<evidence type="ECO:0000256" key="3">
    <source>
        <dbReference type="ARBA" id="ARBA00022857"/>
    </source>
</evidence>
<dbReference type="PIRSF" id="PIRSF000110">
    <property type="entry name" value="G6PD"/>
    <property type="match status" value="1"/>
</dbReference>
<dbReference type="UniPathway" id="UPA00115">
    <property type="reaction ID" value="UER00408"/>
</dbReference>
<feature type="binding site" evidence="6">
    <location>
        <position position="182"/>
    </location>
    <ligand>
        <name>substrate</name>
    </ligand>
</feature>
<dbReference type="SUPFAM" id="SSF51735">
    <property type="entry name" value="NAD(P)-binding Rossmann-fold domains"/>
    <property type="match status" value="1"/>
</dbReference>
<keyword evidence="3 6" id="KW-0521">NADP</keyword>
<dbReference type="InterPro" id="IPR036291">
    <property type="entry name" value="NAD(P)-bd_dom_sf"/>
</dbReference>
<dbReference type="EMBL" id="PEMG01000444">
    <property type="protein sequence ID" value="RTI04999.1"/>
    <property type="molecule type" value="Genomic_DNA"/>
</dbReference>
<dbReference type="Pfam" id="PF00479">
    <property type="entry name" value="G6PD_N"/>
    <property type="match status" value="1"/>
</dbReference>
<feature type="binding site" evidence="6">
    <location>
        <position position="235"/>
    </location>
    <ligand>
        <name>substrate</name>
    </ligand>
</feature>
<evidence type="ECO:0000256" key="6">
    <source>
        <dbReference type="HAMAP-Rule" id="MF_00966"/>
    </source>
</evidence>
<feature type="binding site" evidence="6">
    <location>
        <begin position="95"/>
        <end position="96"/>
    </location>
    <ligand>
        <name>NADP(+)</name>
        <dbReference type="ChEBI" id="CHEBI:58349"/>
    </ligand>
</feature>
<feature type="binding site" evidence="6">
    <location>
        <position position="55"/>
    </location>
    <ligand>
        <name>NADP(+)</name>
        <dbReference type="ChEBI" id="CHEBI:58349"/>
    </ligand>
</feature>
<gene>
    <name evidence="6" type="primary">zwf</name>
    <name evidence="11" type="ORF">CSW25_06760</name>
    <name evidence="10" type="ORF">CSW30_12330</name>
    <name evidence="9" type="ORF">CSW37_03850</name>
</gene>
<feature type="domain" description="Glucose-6-phosphate dehydrogenase C-terminal" evidence="8">
    <location>
        <begin position="190"/>
        <end position="443"/>
    </location>
</feature>
<dbReference type="EMBL" id="PELZ01000089">
    <property type="protein sequence ID" value="RTH38726.1"/>
    <property type="molecule type" value="Genomic_DNA"/>
</dbReference>
<comment type="function">
    <text evidence="6">Catalyzes the oxidation of glucose 6-phosphate to 6-phosphogluconolactone.</text>
</comment>
<dbReference type="GO" id="GO:0006006">
    <property type="term" value="P:glucose metabolic process"/>
    <property type="evidence" value="ECO:0007669"/>
    <property type="project" value="UniProtKB-KW"/>
</dbReference>
<evidence type="ECO:0000313" key="11">
    <source>
        <dbReference type="EMBL" id="RTI07199.1"/>
    </source>
</evidence>
<feature type="active site" description="Proton acceptor" evidence="6">
    <location>
        <position position="240"/>
    </location>
</feature>
<comment type="catalytic activity">
    <reaction evidence="6">
        <text>D-glucose 6-phosphate + NADP(+) = 6-phospho-D-glucono-1,5-lactone + NADPH + H(+)</text>
        <dbReference type="Rhea" id="RHEA:15841"/>
        <dbReference type="ChEBI" id="CHEBI:15378"/>
        <dbReference type="ChEBI" id="CHEBI:57783"/>
        <dbReference type="ChEBI" id="CHEBI:57955"/>
        <dbReference type="ChEBI" id="CHEBI:58349"/>
        <dbReference type="ChEBI" id="CHEBI:61548"/>
        <dbReference type="EC" id="1.1.1.49"/>
    </reaction>
</comment>
<keyword evidence="5 6" id="KW-0119">Carbohydrate metabolism</keyword>
<sequence>MGRASGDHAASGGPVTHLVVLGISGDLARRLLVPALVRLQGQGQLPPLRIWGFGAESWDTGELLAHLEAALREKPGLDLSAWQRLKGSIRYRNAEISPEGLSPLRHLEGPALFYLALPPSLFPKAVLALGELNLAQENTGWRRIAVEKPFGYDLASAQALNRLLQRYFREDQILRVDHFLGKTSVTNLLELRYRNPSLEALWERKGVAWVEITYAETLGLEGRARYYEQAGALRDMLQNHLLQLLALVVMEPPSRLEAASIRAQRAEALRSVQTAEPRLVVRGQYQGYLEEPRVAPDSPRETFVAVRLATHAPRWLGVPFYLRSGKRLAARSGFIFLAFHPSPEGQRGGLLLRLSPEVGLDLTLLGRGKPETLSFRLGPEPEFDAYEEVLLAALSGDLTPFPSQEEVEEAWRVLDPVLKAWEEGEPEVYPQGSEGPGGQMGILKPGHAWVSLRG</sequence>
<evidence type="ECO:0000313" key="9">
    <source>
        <dbReference type="EMBL" id="RTH38726.1"/>
    </source>
</evidence>
<dbReference type="HAMAP" id="MF_00966">
    <property type="entry name" value="G6PD"/>
    <property type="match status" value="1"/>
</dbReference>
<evidence type="ECO:0000313" key="12">
    <source>
        <dbReference type="Proteomes" id="UP000287173"/>
    </source>
</evidence>
<organism evidence="10 12">
    <name type="scientific">Thermus scotoductus</name>
    <dbReference type="NCBI Taxonomy" id="37636"/>
    <lineage>
        <taxon>Bacteria</taxon>
        <taxon>Thermotogati</taxon>
        <taxon>Deinococcota</taxon>
        <taxon>Deinococci</taxon>
        <taxon>Thermales</taxon>
        <taxon>Thermaceae</taxon>
        <taxon>Thermus</taxon>
    </lineage>
</organism>
<dbReference type="PANTHER" id="PTHR23429">
    <property type="entry name" value="GLUCOSE-6-PHOSPHATE 1-DEHYDROGENASE G6PD"/>
    <property type="match status" value="1"/>
</dbReference>
<dbReference type="AlphaFoldDB" id="A0A430ULP4"/>
<dbReference type="Proteomes" id="UP000287173">
    <property type="component" value="Unassembled WGS sequence"/>
</dbReference>
<comment type="caution">
    <text evidence="10">The sequence shown here is derived from an EMBL/GenBank/DDBJ whole genome shotgun (WGS) entry which is preliminary data.</text>
</comment>
<feature type="binding site" evidence="6">
    <location>
        <position position="326"/>
    </location>
    <ligand>
        <name>substrate</name>
    </ligand>
</feature>
<dbReference type="Gene3D" id="3.30.360.10">
    <property type="entry name" value="Dihydrodipicolinate Reductase, domain 2"/>
    <property type="match status" value="1"/>
</dbReference>
<dbReference type="PANTHER" id="PTHR23429:SF0">
    <property type="entry name" value="GLUCOSE-6-PHOSPHATE 1-DEHYDROGENASE"/>
    <property type="match status" value="1"/>
</dbReference>
<protein>
    <recommendedName>
        <fullName evidence="6">Glucose-6-phosphate 1-dehydrogenase</fullName>
        <shortName evidence="6">G6PD</shortName>
        <ecNumber evidence="6">1.1.1.49</ecNumber>
    </recommendedName>
</protein>
<comment type="caution">
    <text evidence="6">Lacks conserved residue(s) required for the propagation of feature annotation.</text>
</comment>
<evidence type="ECO:0000256" key="1">
    <source>
        <dbReference type="ARBA" id="ARBA00004937"/>
    </source>
</evidence>
<dbReference type="GO" id="GO:0050661">
    <property type="term" value="F:NADP binding"/>
    <property type="evidence" value="ECO:0007669"/>
    <property type="project" value="UniProtKB-UniRule"/>
</dbReference>
<name>A0A430ULP4_THESC</name>
<dbReference type="InterPro" id="IPR001282">
    <property type="entry name" value="G6P_DH"/>
</dbReference>
<dbReference type="GO" id="GO:0005829">
    <property type="term" value="C:cytosol"/>
    <property type="evidence" value="ECO:0007669"/>
    <property type="project" value="TreeGrafter"/>
</dbReference>
<dbReference type="GO" id="GO:0009051">
    <property type="term" value="P:pentose-phosphate shunt, oxidative branch"/>
    <property type="evidence" value="ECO:0007669"/>
    <property type="project" value="TreeGrafter"/>
</dbReference>
<reference evidence="12 13" key="2">
    <citation type="journal article" date="2019" name="Extremophiles">
        <title>Biogeography of thermophiles and predominance of Thermus scotoductus in domestic water heaters.</title>
        <authorList>
            <person name="Wilpiszeski R.L."/>
            <person name="Zhang Z."/>
            <person name="House C.H."/>
        </authorList>
    </citation>
    <scope>NUCLEOTIDE SEQUENCE [LARGE SCALE GENOMIC DNA]</scope>
    <source>
        <strain evidence="11 13">12_S12</strain>
        <strain evidence="10 12">17_S17</strain>
        <strain evidence="9 14">24_S24</strain>
    </source>
</reference>
<keyword evidence="13" id="KW-1185">Reference proteome</keyword>
<proteinExistence type="inferred from homology"/>
<evidence type="ECO:0000256" key="5">
    <source>
        <dbReference type="ARBA" id="ARBA00023277"/>
    </source>
</evidence>
<dbReference type="Proteomes" id="UP000287962">
    <property type="component" value="Unassembled WGS sequence"/>
</dbReference>
<keyword evidence="2 6" id="KW-0313">Glucose metabolism</keyword>
<feature type="binding site" evidence="6">
    <location>
        <position position="148"/>
    </location>
    <ligand>
        <name>NADP(+)</name>
        <dbReference type="ChEBI" id="CHEBI:58349"/>
    </ligand>
</feature>
<reference evidence="11" key="1">
    <citation type="submission" date="2017-10" db="EMBL/GenBank/DDBJ databases">
        <authorList>
            <person name="Wilpiszeski R.L."/>
            <person name="Zhidan Z."/>
            <person name="House C.H."/>
        </authorList>
    </citation>
    <scope>NUCLEOTIDE SEQUENCE</scope>
    <source>
        <strain evidence="11">12_S12</strain>
    </source>
</reference>
<keyword evidence="4 6" id="KW-0560">Oxidoreductase</keyword>
<dbReference type="PRINTS" id="PR00079">
    <property type="entry name" value="G6PDHDRGNASE"/>
</dbReference>
<evidence type="ECO:0000313" key="14">
    <source>
        <dbReference type="Proteomes" id="UP000288051"/>
    </source>
</evidence>
<dbReference type="InterPro" id="IPR022675">
    <property type="entry name" value="G6P_DH_C"/>
</dbReference>